<dbReference type="GO" id="GO:0006508">
    <property type="term" value="P:proteolysis"/>
    <property type="evidence" value="ECO:0007669"/>
    <property type="project" value="UniProtKB-UniRule"/>
</dbReference>
<keyword evidence="16" id="KW-1185">Reference proteome</keyword>
<dbReference type="GO" id="GO:0005829">
    <property type="term" value="C:cytosol"/>
    <property type="evidence" value="ECO:0007669"/>
    <property type="project" value="TreeGrafter"/>
</dbReference>
<reference evidence="15" key="1">
    <citation type="submission" date="2020-08" db="EMBL/GenBank/DDBJ databases">
        <authorList>
            <person name="Cejkova D."/>
            <person name="Kubasova T."/>
            <person name="Jahodarova E."/>
            <person name="Rychlik I."/>
        </authorList>
    </citation>
    <scope>NUCLEOTIDE SEQUENCE</scope>
    <source>
        <strain evidence="15">An824</strain>
    </source>
</reference>
<dbReference type="GO" id="GO:0043171">
    <property type="term" value="P:peptide catabolic process"/>
    <property type="evidence" value="ECO:0007669"/>
    <property type="project" value="UniProtKB-UniRule"/>
</dbReference>
<evidence type="ECO:0000259" key="14">
    <source>
        <dbReference type="Pfam" id="PF07687"/>
    </source>
</evidence>
<keyword evidence="6 11" id="KW-0645">Protease</keyword>
<accession>A0A938WVW7</accession>
<comment type="caution">
    <text evidence="15">The sequence shown here is derived from an EMBL/GenBank/DDBJ whole genome shotgun (WGS) entry which is preliminary data.</text>
</comment>
<evidence type="ECO:0000256" key="13">
    <source>
        <dbReference type="PIRSR" id="PIRSR037215-2"/>
    </source>
</evidence>
<reference evidence="15" key="2">
    <citation type="journal article" date="2021" name="Sci. Rep.">
        <title>The distribution of antibiotic resistance genes in chicken gut microbiota commensals.</title>
        <authorList>
            <person name="Juricova H."/>
            <person name="Matiasovicova J."/>
            <person name="Kubasova T."/>
            <person name="Cejkova D."/>
            <person name="Rychlik I."/>
        </authorList>
    </citation>
    <scope>NUCLEOTIDE SEQUENCE</scope>
    <source>
        <strain evidence="15">An824</strain>
    </source>
</reference>
<dbReference type="GO" id="GO:0008237">
    <property type="term" value="F:metallopeptidase activity"/>
    <property type="evidence" value="ECO:0007669"/>
    <property type="project" value="UniProtKB-KW"/>
</dbReference>
<comment type="similarity">
    <text evidence="3 11">Belongs to the peptidase M20B family.</text>
</comment>
<evidence type="ECO:0000256" key="8">
    <source>
        <dbReference type="ARBA" id="ARBA00022801"/>
    </source>
</evidence>
<keyword evidence="5 11" id="KW-0963">Cytoplasm</keyword>
<gene>
    <name evidence="11 15" type="primary">pepT</name>
    <name evidence="15" type="ORF">H6A34_14295</name>
</gene>
<dbReference type="SUPFAM" id="SSF53187">
    <property type="entry name" value="Zn-dependent exopeptidases"/>
    <property type="match status" value="1"/>
</dbReference>
<dbReference type="InterPro" id="IPR010161">
    <property type="entry name" value="Peptidase_M20B"/>
</dbReference>
<dbReference type="NCBIfam" id="NF003976">
    <property type="entry name" value="PRK05469.1"/>
    <property type="match status" value="1"/>
</dbReference>
<comment type="subcellular location">
    <subcellularLocation>
        <location evidence="2 11">Cytoplasm</location>
    </subcellularLocation>
</comment>
<sequence>MDIIERFLNYVKFDTQSAEESATVPSTDKQLIFARYLRDELKDEGFDDVEMDDNGYIYATLKANTKKDVPTIGFISHYDTSPDCSGKDVKPRLIRNYDGNDIELSLGIISSTKKFPELLAHKGEDIIVTDGHTLLGADDKAGIAEIVQAMCWLRDHDEIKHGDIRMGFNPDEEIGMGAHHFDVEKFGCEWAYTMDGGDLGDLEFENFNAASAKITIKGVSVHPGYAKDKMVNANRLAAEFANMLPADETPETTEGYEGFYHLLGIESNIEKAKLSYIIRDHDRDKFEDRKDFIKECARKMNEKYGEGTVTADVSDQYYNMKEKIDPNMHVIDIVLKAMQDCGVPPKVEPIRGGTDGAQLSFKGLPCPNIFAGGVNFHGPYEFVSVQVMEKAMQVIVRICEITAGYND</sequence>
<feature type="binding site" evidence="11 13">
    <location>
        <position position="138"/>
    </location>
    <ligand>
        <name>Zn(2+)</name>
        <dbReference type="ChEBI" id="CHEBI:29105"/>
        <label>1</label>
    </ligand>
</feature>
<dbReference type="InterPro" id="IPR036264">
    <property type="entry name" value="Bact_exopeptidase_dim_dom"/>
</dbReference>
<dbReference type="NCBIfam" id="TIGR01882">
    <property type="entry name" value="peptidase-T"/>
    <property type="match status" value="1"/>
</dbReference>
<evidence type="ECO:0000256" key="2">
    <source>
        <dbReference type="ARBA" id="ARBA00004496"/>
    </source>
</evidence>
<dbReference type="InterPro" id="IPR001261">
    <property type="entry name" value="ArgE/DapE_CS"/>
</dbReference>
<dbReference type="Pfam" id="PF07687">
    <property type="entry name" value="M20_dimer"/>
    <property type="match status" value="1"/>
</dbReference>
<dbReference type="EMBL" id="JACJJG010000196">
    <property type="protein sequence ID" value="MBM6675029.1"/>
    <property type="molecule type" value="Genomic_DNA"/>
</dbReference>
<dbReference type="PROSITE" id="PS00759">
    <property type="entry name" value="ARGE_DAPE_CPG2_2"/>
    <property type="match status" value="1"/>
</dbReference>
<dbReference type="FunFam" id="3.30.70.360:FF:000002">
    <property type="entry name" value="Peptidase T"/>
    <property type="match status" value="1"/>
</dbReference>
<dbReference type="HAMAP" id="MF_00550">
    <property type="entry name" value="Aminopeptidase_M20"/>
    <property type="match status" value="1"/>
</dbReference>
<dbReference type="PROSITE" id="PS00758">
    <property type="entry name" value="ARGE_DAPE_CPG2_1"/>
    <property type="match status" value="1"/>
</dbReference>
<feature type="binding site" evidence="11 13">
    <location>
        <position position="77"/>
    </location>
    <ligand>
        <name>Zn(2+)</name>
        <dbReference type="ChEBI" id="CHEBI:29105"/>
        <label>1</label>
    </ligand>
</feature>
<keyword evidence="9 11" id="KW-0862">Zinc</keyword>
<comment type="cofactor">
    <cofactor evidence="11 13">
        <name>Zn(2+)</name>
        <dbReference type="ChEBI" id="CHEBI:29105"/>
    </cofactor>
    <text evidence="11 13">Binds 2 Zn(2+) ions per subunit.</text>
</comment>
<comment type="catalytic activity">
    <reaction evidence="1 11">
        <text>Release of the N-terminal residue from a tripeptide.</text>
        <dbReference type="EC" id="3.4.11.4"/>
    </reaction>
</comment>
<dbReference type="NCBIfam" id="NF009920">
    <property type="entry name" value="PRK13381.1"/>
    <property type="match status" value="1"/>
</dbReference>
<dbReference type="CDD" id="cd03892">
    <property type="entry name" value="M20_peptT"/>
    <property type="match status" value="1"/>
</dbReference>
<dbReference type="GO" id="GO:0008270">
    <property type="term" value="F:zinc ion binding"/>
    <property type="evidence" value="ECO:0007669"/>
    <property type="project" value="UniProtKB-UniRule"/>
</dbReference>
<evidence type="ECO:0000256" key="9">
    <source>
        <dbReference type="ARBA" id="ARBA00022833"/>
    </source>
</evidence>
<evidence type="ECO:0000313" key="15">
    <source>
        <dbReference type="EMBL" id="MBM6675029.1"/>
    </source>
</evidence>
<evidence type="ECO:0000256" key="3">
    <source>
        <dbReference type="ARBA" id="ARBA00009692"/>
    </source>
</evidence>
<dbReference type="RefSeq" id="WP_205106063.1">
    <property type="nucleotide sequence ID" value="NZ_JACJJG010000196.1"/>
</dbReference>
<keyword evidence="10 11" id="KW-0482">Metalloprotease</keyword>
<keyword evidence="7 11" id="KW-0479">Metal-binding</keyword>
<dbReference type="Pfam" id="PF01546">
    <property type="entry name" value="Peptidase_M20"/>
    <property type="match status" value="1"/>
</dbReference>
<dbReference type="EC" id="3.4.11.4" evidence="11"/>
<dbReference type="InterPro" id="IPR011650">
    <property type="entry name" value="Peptidase_M20_dimer"/>
</dbReference>
<dbReference type="Proteomes" id="UP000706891">
    <property type="component" value="Unassembled WGS sequence"/>
</dbReference>
<feature type="active site" evidence="11 12">
    <location>
        <position position="79"/>
    </location>
</feature>
<name>A0A938WVW7_9BACT</name>
<evidence type="ECO:0000256" key="5">
    <source>
        <dbReference type="ARBA" id="ARBA00022490"/>
    </source>
</evidence>
<organism evidence="15 16">
    <name type="scientific">Marseilla massiliensis</name>
    <dbReference type="NCBI Taxonomy" id="1841864"/>
    <lineage>
        <taxon>Bacteria</taxon>
        <taxon>Pseudomonadati</taxon>
        <taxon>Bacteroidota</taxon>
        <taxon>Bacteroidia</taxon>
        <taxon>Bacteroidales</taxon>
        <taxon>Prevotellaceae</taxon>
        <taxon>Marseilla</taxon>
    </lineage>
</organism>
<keyword evidence="8 11" id="KW-0378">Hydrolase</keyword>
<evidence type="ECO:0000256" key="7">
    <source>
        <dbReference type="ARBA" id="ARBA00022723"/>
    </source>
</evidence>
<evidence type="ECO:0000313" key="16">
    <source>
        <dbReference type="Proteomes" id="UP000706891"/>
    </source>
</evidence>
<dbReference type="Gene3D" id="3.30.70.360">
    <property type="match status" value="1"/>
</dbReference>
<feature type="domain" description="Peptidase M20 dimerisation" evidence="14">
    <location>
        <begin position="205"/>
        <end position="307"/>
    </location>
</feature>
<dbReference type="InterPro" id="IPR002933">
    <property type="entry name" value="Peptidase_M20"/>
</dbReference>
<dbReference type="AlphaFoldDB" id="A0A938WVW7"/>
<feature type="active site" description="Proton acceptor" evidence="11 12">
    <location>
        <position position="172"/>
    </location>
</feature>
<protein>
    <recommendedName>
        <fullName evidence="11">Peptidase T</fullName>
        <ecNumber evidence="11">3.4.11.4</ecNumber>
    </recommendedName>
    <alternativeName>
        <fullName evidence="11">Aminotripeptidase</fullName>
        <shortName evidence="11">Tripeptidase</shortName>
    </alternativeName>
    <alternativeName>
        <fullName evidence="11">Tripeptide aminopeptidase</fullName>
    </alternativeName>
</protein>
<dbReference type="Gene3D" id="3.40.630.10">
    <property type="entry name" value="Zn peptidases"/>
    <property type="match status" value="1"/>
</dbReference>
<feature type="binding site" evidence="11 13">
    <location>
        <position position="138"/>
    </location>
    <ligand>
        <name>Zn(2+)</name>
        <dbReference type="ChEBI" id="CHEBI:29105"/>
        <label>2</label>
    </ligand>
</feature>
<evidence type="ECO:0000256" key="11">
    <source>
        <dbReference type="HAMAP-Rule" id="MF_00550"/>
    </source>
</evidence>
<dbReference type="SUPFAM" id="SSF55031">
    <property type="entry name" value="Bacterial exopeptidase dimerisation domain"/>
    <property type="match status" value="1"/>
</dbReference>
<dbReference type="PANTHER" id="PTHR42994">
    <property type="entry name" value="PEPTIDASE T"/>
    <property type="match status" value="1"/>
</dbReference>
<evidence type="ECO:0000256" key="1">
    <source>
        <dbReference type="ARBA" id="ARBA00000870"/>
    </source>
</evidence>
<comment type="function">
    <text evidence="11">Cleaves the N-terminal amino acid of tripeptides.</text>
</comment>
<dbReference type="PANTHER" id="PTHR42994:SF1">
    <property type="entry name" value="PEPTIDASE T"/>
    <property type="match status" value="1"/>
</dbReference>
<keyword evidence="4 11" id="KW-0031">Aminopeptidase</keyword>
<feature type="binding site" evidence="11 13">
    <location>
        <position position="377"/>
    </location>
    <ligand>
        <name>Zn(2+)</name>
        <dbReference type="ChEBI" id="CHEBI:29105"/>
        <label>2</label>
    </ligand>
</feature>
<dbReference type="PIRSF" id="PIRSF037215">
    <property type="entry name" value="Peptidase_M20B"/>
    <property type="match status" value="1"/>
</dbReference>
<evidence type="ECO:0000256" key="4">
    <source>
        <dbReference type="ARBA" id="ARBA00022438"/>
    </source>
</evidence>
<evidence type="ECO:0000256" key="6">
    <source>
        <dbReference type="ARBA" id="ARBA00022670"/>
    </source>
</evidence>
<evidence type="ECO:0000256" key="12">
    <source>
        <dbReference type="PIRSR" id="PIRSR037215-1"/>
    </source>
</evidence>
<feature type="binding site" evidence="11 13">
    <location>
        <position position="173"/>
    </location>
    <ligand>
        <name>Zn(2+)</name>
        <dbReference type="ChEBI" id="CHEBI:29105"/>
        <label>2</label>
    </ligand>
</feature>
<dbReference type="GO" id="GO:0045148">
    <property type="term" value="F:tripeptide aminopeptidase activity"/>
    <property type="evidence" value="ECO:0007669"/>
    <property type="project" value="UniProtKB-UniRule"/>
</dbReference>
<feature type="binding site" evidence="11 13">
    <location>
        <position position="195"/>
    </location>
    <ligand>
        <name>Zn(2+)</name>
        <dbReference type="ChEBI" id="CHEBI:29105"/>
        <label>1</label>
    </ligand>
</feature>
<proteinExistence type="inferred from homology"/>
<evidence type="ECO:0000256" key="10">
    <source>
        <dbReference type="ARBA" id="ARBA00023049"/>
    </source>
</evidence>